<evidence type="ECO:0000256" key="1">
    <source>
        <dbReference type="RuleBase" id="RU365010"/>
    </source>
</evidence>
<dbReference type="Pfam" id="PF01221">
    <property type="entry name" value="Dynein_light"/>
    <property type="match status" value="1"/>
</dbReference>
<keyword evidence="1" id="KW-0493">Microtubule</keyword>
<keyword evidence="1" id="KW-0963">Cytoplasm</keyword>
<keyword evidence="1" id="KW-0505">Motor protein</keyword>
<dbReference type="SMART" id="SM01375">
    <property type="entry name" value="Dynein_light"/>
    <property type="match status" value="1"/>
</dbReference>
<evidence type="ECO:0000313" key="2">
    <source>
        <dbReference type="EMBL" id="KAL5110656.1"/>
    </source>
</evidence>
<keyword evidence="3" id="KW-1185">Reference proteome</keyword>
<dbReference type="InterPro" id="IPR037177">
    <property type="entry name" value="DLC_sf"/>
</dbReference>
<dbReference type="PANTHER" id="PTHR11886">
    <property type="entry name" value="DYNEIN LIGHT CHAIN"/>
    <property type="match status" value="1"/>
</dbReference>
<dbReference type="Proteomes" id="UP001651158">
    <property type="component" value="Unassembled WGS sequence"/>
</dbReference>
<comment type="similarity">
    <text evidence="1">Belongs to the dynein light chain family.</text>
</comment>
<dbReference type="Gene3D" id="3.30.740.10">
    <property type="entry name" value="Protein Inhibitor Of Neuronal Nitric Oxide Synthase"/>
    <property type="match status" value="1"/>
</dbReference>
<proteinExistence type="inferred from homology"/>
<dbReference type="EMBL" id="JAKROA010000002">
    <property type="protein sequence ID" value="KAL5110656.1"/>
    <property type="molecule type" value="Genomic_DNA"/>
</dbReference>
<name>A0ABR4QLL1_9CEST</name>
<dbReference type="SUPFAM" id="SSF54648">
    <property type="entry name" value="DLC"/>
    <property type="match status" value="1"/>
</dbReference>
<evidence type="ECO:0000313" key="3">
    <source>
        <dbReference type="Proteomes" id="UP001651158"/>
    </source>
</evidence>
<dbReference type="CDD" id="cd21450">
    <property type="entry name" value="DLC-like_DYNLL1-like"/>
    <property type="match status" value="1"/>
</dbReference>
<protein>
    <recommendedName>
        <fullName evidence="1">Dynein light chain</fullName>
    </recommendedName>
</protein>
<comment type="subcellular location">
    <subcellularLocation>
        <location evidence="1">Cytoplasm</location>
        <location evidence="1">Cytoskeleton</location>
    </subcellularLocation>
</comment>
<reference evidence="2 3" key="1">
    <citation type="journal article" date="2022" name="Front. Cell. Infect. Microbiol.">
        <title>The Genomes of Two Strains of Taenia crassiceps the Animal Model for the Study of Human Cysticercosis.</title>
        <authorList>
            <person name="Bobes R.J."/>
            <person name="Estrada K."/>
            <person name="Rios-Valencia D.G."/>
            <person name="Calderon-Gallegos A."/>
            <person name="de la Torre P."/>
            <person name="Carrero J.C."/>
            <person name="Sanchez-Flores A."/>
            <person name="Laclette J.P."/>
        </authorList>
    </citation>
    <scope>NUCLEOTIDE SEQUENCE [LARGE SCALE GENOMIC DNA]</scope>
    <source>
        <strain evidence="2">WFUcys</strain>
    </source>
</reference>
<gene>
    <name evidence="2" type="ORF">TcWFU_007419</name>
</gene>
<keyword evidence="1" id="KW-0206">Cytoskeleton</keyword>
<sequence length="120" mass="14526">MKLKALSSTRGHLTPSLLWVLCERSSKMSNRYELKNIESDMVEDRRRQLMDMIYELLNERENYKWPQNLARRIKERCDEEFRGTWNCHVGPSFGSSFPYESNTYFYCEFEDLSILVYKFQ</sequence>
<organism evidence="2 3">
    <name type="scientific">Taenia crassiceps</name>
    <dbReference type="NCBI Taxonomy" id="6207"/>
    <lineage>
        <taxon>Eukaryota</taxon>
        <taxon>Metazoa</taxon>
        <taxon>Spiralia</taxon>
        <taxon>Lophotrochozoa</taxon>
        <taxon>Platyhelminthes</taxon>
        <taxon>Cestoda</taxon>
        <taxon>Eucestoda</taxon>
        <taxon>Cyclophyllidea</taxon>
        <taxon>Taeniidae</taxon>
        <taxon>Taenia</taxon>
    </lineage>
</organism>
<dbReference type="InterPro" id="IPR001372">
    <property type="entry name" value="Dynein_light_chain_typ-1/2"/>
</dbReference>
<keyword evidence="1" id="KW-0243">Dynein</keyword>
<accession>A0ABR4QLL1</accession>
<comment type="caution">
    <text evidence="2">The sequence shown here is derived from an EMBL/GenBank/DDBJ whole genome shotgun (WGS) entry which is preliminary data.</text>
</comment>